<dbReference type="PANTHER" id="PTHR42776">
    <property type="entry name" value="SERINE PEPTIDASE S9 FAMILY MEMBER"/>
    <property type="match status" value="1"/>
</dbReference>
<dbReference type="Proteomes" id="UP000290975">
    <property type="component" value="Unassembled WGS sequence"/>
</dbReference>
<dbReference type="InterPro" id="IPR001375">
    <property type="entry name" value="Peptidase_S9_cat"/>
</dbReference>
<dbReference type="InterPro" id="IPR029058">
    <property type="entry name" value="AB_hydrolase_fold"/>
</dbReference>
<dbReference type="AlphaFoldDB" id="A0A401J486"/>
<dbReference type="Pfam" id="PF00326">
    <property type="entry name" value="Peptidase_S9"/>
    <property type="match status" value="1"/>
</dbReference>
<reference evidence="3 4" key="1">
    <citation type="submission" date="2014-12" db="EMBL/GenBank/DDBJ databases">
        <title>Whole genome sequencing of Sphingobium xenophagum OW59.</title>
        <authorList>
            <person name="Ohta Y."/>
            <person name="Nishi S."/>
            <person name="Hatada Y."/>
        </authorList>
    </citation>
    <scope>NUCLEOTIDE SEQUENCE [LARGE SCALE GENOMIC DNA]</scope>
    <source>
        <strain evidence="3 4">OW59</strain>
    </source>
</reference>
<evidence type="ECO:0000313" key="3">
    <source>
        <dbReference type="EMBL" id="GBH31482.1"/>
    </source>
</evidence>
<dbReference type="Gene3D" id="3.40.50.1820">
    <property type="entry name" value="alpha/beta hydrolase"/>
    <property type="match status" value="1"/>
</dbReference>
<evidence type="ECO:0000313" key="4">
    <source>
        <dbReference type="Proteomes" id="UP000290975"/>
    </source>
</evidence>
<keyword evidence="1" id="KW-0378">Hydrolase</keyword>
<dbReference type="GO" id="GO:0006508">
    <property type="term" value="P:proteolysis"/>
    <property type="evidence" value="ECO:0007669"/>
    <property type="project" value="InterPro"/>
</dbReference>
<name>A0A401J486_SPHXE</name>
<feature type="domain" description="Peptidase S9 prolyl oligopeptidase catalytic" evidence="2">
    <location>
        <begin position="3"/>
        <end position="149"/>
    </location>
</feature>
<protein>
    <recommendedName>
        <fullName evidence="2">Peptidase S9 prolyl oligopeptidase catalytic domain-containing protein</fullName>
    </recommendedName>
</protein>
<organism evidence="3 4">
    <name type="scientific">Sphingobium xenophagum</name>
    <dbReference type="NCBI Taxonomy" id="121428"/>
    <lineage>
        <taxon>Bacteria</taxon>
        <taxon>Pseudomonadati</taxon>
        <taxon>Pseudomonadota</taxon>
        <taxon>Alphaproteobacteria</taxon>
        <taxon>Sphingomonadales</taxon>
        <taxon>Sphingomonadaceae</taxon>
        <taxon>Sphingobium</taxon>
    </lineage>
</organism>
<dbReference type="EMBL" id="BBQY01000016">
    <property type="protein sequence ID" value="GBH31482.1"/>
    <property type="molecule type" value="Genomic_DNA"/>
</dbReference>
<comment type="caution">
    <text evidence="3">The sequence shown here is derived from an EMBL/GenBank/DDBJ whole genome shotgun (WGS) entry which is preliminary data.</text>
</comment>
<sequence length="152" mass="16237">MGQGIADPAKLTIAGWSYGGYAALQAQAIDPALFKAVVAIAPVTDFADRMRRSQYYSNYLIEQQRMGTGTEAEEASPSSHAAQFRAPVLMFHGTADGNVDITQAKIMQGKLEGAGKRSRLVIYDGLAHGLNDSDARADMLQQSADFLLAAGK</sequence>
<keyword evidence="4" id="KW-1185">Reference proteome</keyword>
<evidence type="ECO:0000256" key="1">
    <source>
        <dbReference type="ARBA" id="ARBA00022801"/>
    </source>
</evidence>
<evidence type="ECO:0000259" key="2">
    <source>
        <dbReference type="Pfam" id="PF00326"/>
    </source>
</evidence>
<dbReference type="PANTHER" id="PTHR42776:SF27">
    <property type="entry name" value="DIPEPTIDYL PEPTIDASE FAMILY MEMBER 6"/>
    <property type="match status" value="1"/>
</dbReference>
<dbReference type="STRING" id="1192759.GCA_000277525_01671"/>
<dbReference type="GO" id="GO:0004252">
    <property type="term" value="F:serine-type endopeptidase activity"/>
    <property type="evidence" value="ECO:0007669"/>
    <property type="project" value="TreeGrafter"/>
</dbReference>
<dbReference type="SUPFAM" id="SSF53474">
    <property type="entry name" value="alpha/beta-Hydrolases"/>
    <property type="match status" value="1"/>
</dbReference>
<accession>A0A401J486</accession>
<proteinExistence type="predicted"/>
<gene>
    <name evidence="3" type="ORF">MBESOW_P2738</name>
</gene>